<dbReference type="GO" id="GO:0003990">
    <property type="term" value="F:acetylcholinesterase activity"/>
    <property type="evidence" value="ECO:0007669"/>
    <property type="project" value="TreeGrafter"/>
</dbReference>
<dbReference type="PANTHER" id="PTHR43918:SF15">
    <property type="entry name" value="CARBOXYLIC ESTER HYDROLASE"/>
    <property type="match status" value="1"/>
</dbReference>
<dbReference type="InterPro" id="IPR002018">
    <property type="entry name" value="CarbesteraseB"/>
</dbReference>
<dbReference type="GO" id="GO:0005886">
    <property type="term" value="C:plasma membrane"/>
    <property type="evidence" value="ECO:0007669"/>
    <property type="project" value="TreeGrafter"/>
</dbReference>
<keyword evidence="3 4" id="KW-0378">Hydrolase</keyword>
<dbReference type="AlphaFoldDB" id="A0A0N4ZLI4"/>
<dbReference type="InterPro" id="IPR019826">
    <property type="entry name" value="Carboxylesterase_B_AS"/>
</dbReference>
<protein>
    <recommendedName>
        <fullName evidence="4">Carboxylic ester hydrolase</fullName>
        <ecNumber evidence="4">3.1.1.-</ecNumber>
    </recommendedName>
</protein>
<keyword evidence="2" id="KW-0719">Serine esterase</keyword>
<dbReference type="PROSITE" id="PS51257">
    <property type="entry name" value="PROKAR_LIPOPROTEIN"/>
    <property type="match status" value="1"/>
</dbReference>
<dbReference type="InterPro" id="IPR029058">
    <property type="entry name" value="AB_hydrolase_fold"/>
</dbReference>
<evidence type="ECO:0000313" key="7">
    <source>
        <dbReference type="WBParaSite" id="PTRK_0000934600.1"/>
    </source>
</evidence>
<name>A0A0N4ZLI4_PARTI</name>
<comment type="similarity">
    <text evidence="1 4">Belongs to the type-B carboxylesterase/lipase family.</text>
</comment>
<evidence type="ECO:0000259" key="5">
    <source>
        <dbReference type="Pfam" id="PF00135"/>
    </source>
</evidence>
<dbReference type="EC" id="3.1.1.-" evidence="4"/>
<dbReference type="PANTHER" id="PTHR43918">
    <property type="entry name" value="ACETYLCHOLINESTERASE"/>
    <property type="match status" value="1"/>
</dbReference>
<feature type="signal peptide" evidence="4">
    <location>
        <begin position="1"/>
        <end position="23"/>
    </location>
</feature>
<dbReference type="Gene3D" id="3.40.50.1820">
    <property type="entry name" value="alpha/beta hydrolase"/>
    <property type="match status" value="1"/>
</dbReference>
<proteinExistence type="inferred from homology"/>
<dbReference type="SUPFAM" id="SSF53474">
    <property type="entry name" value="alpha/beta-Hydrolases"/>
    <property type="match status" value="1"/>
</dbReference>
<dbReference type="Proteomes" id="UP000038045">
    <property type="component" value="Unplaced"/>
</dbReference>
<accession>A0A0N4ZLI4</accession>
<keyword evidence="6" id="KW-1185">Reference proteome</keyword>
<feature type="chain" id="PRO_5005733266" description="Carboxylic ester hydrolase" evidence="4">
    <location>
        <begin position="24"/>
        <end position="361"/>
    </location>
</feature>
<evidence type="ECO:0000256" key="4">
    <source>
        <dbReference type="RuleBase" id="RU361235"/>
    </source>
</evidence>
<dbReference type="Pfam" id="PF00135">
    <property type="entry name" value="COesterase"/>
    <property type="match status" value="1"/>
</dbReference>
<feature type="domain" description="Carboxylesterase type B" evidence="5">
    <location>
        <begin position="47"/>
        <end position="338"/>
    </location>
</feature>
<sequence>MKNKHLILFFILVFYSCYSVLKGDEESSATATTQVIEEQSLVPQNVTVEIQHFNVTGKKFVFMNKNITEFLGVPFAYPHNSSRRFLPSLPINGANVRDFKNLKNNSFVNNSYQAFTLANACPQYINKTGFIGMDMLIPNTEVSEDCLQLNMWVPDKNESENNGKNMSTIVFLYGGSFAVGSASINFYNGSVLALTQNVIVITLNYRIGPLGFAYFGEDTEAKGNVGLLDQQEGLKWISKNIGYFGGNKSDITLFGESAGAASATAHLLANNSHKYFDKIIVNSGAITNVWATVSQTQALNNTLWLAKLMNCNNKSSEEEITQNNTEVLKCMQENNVNLTVMNNIYQFEVRDEEQPPFPYPF</sequence>
<evidence type="ECO:0000256" key="3">
    <source>
        <dbReference type="ARBA" id="ARBA00022801"/>
    </source>
</evidence>
<organism evidence="6 7">
    <name type="scientific">Parastrongyloides trichosuri</name>
    <name type="common">Possum-specific nematode worm</name>
    <dbReference type="NCBI Taxonomy" id="131310"/>
    <lineage>
        <taxon>Eukaryota</taxon>
        <taxon>Metazoa</taxon>
        <taxon>Ecdysozoa</taxon>
        <taxon>Nematoda</taxon>
        <taxon>Chromadorea</taxon>
        <taxon>Rhabditida</taxon>
        <taxon>Tylenchina</taxon>
        <taxon>Panagrolaimomorpha</taxon>
        <taxon>Strongyloidoidea</taxon>
        <taxon>Strongyloididae</taxon>
        <taxon>Parastrongyloides</taxon>
    </lineage>
</organism>
<dbReference type="GO" id="GO:0006581">
    <property type="term" value="P:acetylcholine catabolic process"/>
    <property type="evidence" value="ECO:0007669"/>
    <property type="project" value="TreeGrafter"/>
</dbReference>
<evidence type="ECO:0000256" key="2">
    <source>
        <dbReference type="ARBA" id="ARBA00022487"/>
    </source>
</evidence>
<evidence type="ECO:0000313" key="6">
    <source>
        <dbReference type="Proteomes" id="UP000038045"/>
    </source>
</evidence>
<dbReference type="InterPro" id="IPR050654">
    <property type="entry name" value="AChE-related_enzymes"/>
</dbReference>
<dbReference type="STRING" id="131310.A0A0N4ZLI4"/>
<dbReference type="GO" id="GO:0019695">
    <property type="term" value="P:choline metabolic process"/>
    <property type="evidence" value="ECO:0007669"/>
    <property type="project" value="TreeGrafter"/>
</dbReference>
<keyword evidence="4" id="KW-0732">Signal</keyword>
<dbReference type="PROSITE" id="PS00122">
    <property type="entry name" value="CARBOXYLESTERASE_B_1"/>
    <property type="match status" value="1"/>
</dbReference>
<dbReference type="GO" id="GO:0005615">
    <property type="term" value="C:extracellular space"/>
    <property type="evidence" value="ECO:0007669"/>
    <property type="project" value="TreeGrafter"/>
</dbReference>
<dbReference type="WBParaSite" id="PTRK_0000934600.1">
    <property type="protein sequence ID" value="PTRK_0000934600.1"/>
    <property type="gene ID" value="PTRK_0000934600"/>
</dbReference>
<evidence type="ECO:0000256" key="1">
    <source>
        <dbReference type="ARBA" id="ARBA00005964"/>
    </source>
</evidence>
<reference evidence="7" key="1">
    <citation type="submission" date="2017-02" db="UniProtKB">
        <authorList>
            <consortium name="WormBaseParasite"/>
        </authorList>
    </citation>
    <scope>IDENTIFICATION</scope>
</reference>